<gene>
    <name evidence="3" type="ORF">DI598_13450</name>
</gene>
<dbReference type="EMBL" id="QFOI01000273">
    <property type="protein sequence ID" value="PZP45297.1"/>
    <property type="molecule type" value="Genomic_DNA"/>
</dbReference>
<comment type="caution">
    <text evidence="3">The sequence shown here is derived from an EMBL/GenBank/DDBJ whole genome shotgun (WGS) entry which is preliminary data.</text>
</comment>
<reference evidence="3 4" key="1">
    <citation type="submission" date="2017-11" db="EMBL/GenBank/DDBJ databases">
        <title>Infants hospitalized years apart are colonized by the same room-sourced microbial strains.</title>
        <authorList>
            <person name="Brooks B."/>
            <person name="Olm M.R."/>
            <person name="Firek B.A."/>
            <person name="Baker R."/>
            <person name="Thomas B.C."/>
            <person name="Morowitz M.J."/>
            <person name="Banfield J.F."/>
        </authorList>
    </citation>
    <scope>NUCLEOTIDE SEQUENCE [LARGE SCALE GENOMIC DNA]</scope>
    <source>
        <strain evidence="3">S2_009_000_R2_76</strain>
    </source>
</reference>
<keyword evidence="1" id="KW-0560">Oxidoreductase</keyword>
<dbReference type="Proteomes" id="UP000249645">
    <property type="component" value="Unassembled WGS sequence"/>
</dbReference>
<feature type="non-terminal residue" evidence="3">
    <location>
        <position position="1"/>
    </location>
</feature>
<dbReference type="InterPro" id="IPR013107">
    <property type="entry name" value="Acyl-CoA_DH_C"/>
</dbReference>
<name>A0A2W5EUR7_9SPHI</name>
<feature type="domain" description="Acyl-CoA dehydrogenase C-terminal" evidence="2">
    <location>
        <begin position="100"/>
        <end position="228"/>
    </location>
</feature>
<dbReference type="InterPro" id="IPR046373">
    <property type="entry name" value="Acyl-CoA_Oxase/DH_mid-dom_sf"/>
</dbReference>
<dbReference type="Gene3D" id="1.20.140.10">
    <property type="entry name" value="Butyryl-CoA Dehydrogenase, subunit A, domain 3"/>
    <property type="match status" value="1"/>
</dbReference>
<dbReference type="GO" id="GO:0016627">
    <property type="term" value="F:oxidoreductase activity, acting on the CH-CH group of donors"/>
    <property type="evidence" value="ECO:0007669"/>
    <property type="project" value="InterPro"/>
</dbReference>
<evidence type="ECO:0000259" key="2">
    <source>
        <dbReference type="Pfam" id="PF08028"/>
    </source>
</evidence>
<dbReference type="Pfam" id="PF08028">
    <property type="entry name" value="Acyl-CoA_dh_2"/>
    <property type="match status" value="1"/>
</dbReference>
<sequence>AYASGALHATIFTANCQIMQNGKPLLENGLPMIRPFCFLRKEVEIIDTWKEIGLVASAGHSFQVKNLSVEKNRVFHIDEKARVVESPIYQFPFIQLAAATIAANFSGMCIHFLELFQELIQTKKGRDGILLCERDSVKEMYQKAVADLENARINLFTKVETTWQYLVEKEELSEETEQIFPLAQSLAQTCRAIVNNIFPYCGLSIMRADTAISQVWRDFQTGSQHAMFCPA</sequence>
<accession>A0A2W5EUR7</accession>
<organism evidence="3 4">
    <name type="scientific">Pseudopedobacter saltans</name>
    <dbReference type="NCBI Taxonomy" id="151895"/>
    <lineage>
        <taxon>Bacteria</taxon>
        <taxon>Pseudomonadati</taxon>
        <taxon>Bacteroidota</taxon>
        <taxon>Sphingobacteriia</taxon>
        <taxon>Sphingobacteriales</taxon>
        <taxon>Sphingobacteriaceae</taxon>
        <taxon>Pseudopedobacter</taxon>
    </lineage>
</organism>
<evidence type="ECO:0000313" key="4">
    <source>
        <dbReference type="Proteomes" id="UP000249645"/>
    </source>
</evidence>
<evidence type="ECO:0000313" key="3">
    <source>
        <dbReference type="EMBL" id="PZP45297.1"/>
    </source>
</evidence>
<evidence type="ECO:0000256" key="1">
    <source>
        <dbReference type="ARBA" id="ARBA00023002"/>
    </source>
</evidence>
<dbReference type="AlphaFoldDB" id="A0A2W5EUR7"/>
<proteinExistence type="predicted"/>
<protein>
    <recommendedName>
        <fullName evidence="2">Acyl-CoA dehydrogenase C-terminal domain-containing protein</fullName>
    </recommendedName>
</protein>
<dbReference type="Gene3D" id="2.40.110.10">
    <property type="entry name" value="Butyryl-CoA Dehydrogenase, subunit A, domain 2"/>
    <property type="match status" value="1"/>
</dbReference>